<accession>A0A6N8EE13</accession>
<dbReference type="InterPro" id="IPR053716">
    <property type="entry name" value="Flag_assembly_chemotaxis_eff"/>
</dbReference>
<proteinExistence type="predicted"/>
<dbReference type="AlphaFoldDB" id="A0A6N8EE13"/>
<evidence type="ECO:0000313" key="3">
    <source>
        <dbReference type="Proteomes" id="UP000434044"/>
    </source>
</evidence>
<feature type="coiled-coil region" evidence="1">
    <location>
        <begin position="90"/>
        <end position="160"/>
    </location>
</feature>
<comment type="caution">
    <text evidence="2">The sequence shown here is derived from an EMBL/GenBank/DDBJ whole genome shotgun (WGS) entry which is preliminary data.</text>
</comment>
<sequence length="162" mass="19544">MSDTYGELLRIKHYREQLATQALRREQQRFDQQARVVQQARDEAQRFHDHRLSEEQRCFEAIRNQLVLVESIEDMNRYTAQLREREALLNQRVLNEEKQLQSARQALEAARERQAASVRECEKFEQFVAVQRAIEEREQMMREEQELEEIAGAAHQMRREWS</sequence>
<evidence type="ECO:0000256" key="1">
    <source>
        <dbReference type="SAM" id="Coils"/>
    </source>
</evidence>
<keyword evidence="3" id="KW-1185">Reference proteome</keyword>
<protein>
    <submittedName>
        <fullName evidence="2">YscO family type III secretion system apparatus protein</fullName>
    </submittedName>
</protein>
<dbReference type="Gene3D" id="1.10.287.1700">
    <property type="match status" value="1"/>
</dbReference>
<dbReference type="OrthoDB" id="9898662at2"/>
<dbReference type="RefSeq" id="WP_155451036.1">
    <property type="nucleotide sequence ID" value="NZ_WNKT01000042.1"/>
</dbReference>
<gene>
    <name evidence="2" type="ORF">GJ668_15465</name>
</gene>
<organism evidence="2 3">
    <name type="scientific">Allochromatium palmeri</name>
    <dbReference type="NCBI Taxonomy" id="231048"/>
    <lineage>
        <taxon>Bacteria</taxon>
        <taxon>Pseudomonadati</taxon>
        <taxon>Pseudomonadota</taxon>
        <taxon>Gammaproteobacteria</taxon>
        <taxon>Chromatiales</taxon>
        <taxon>Chromatiaceae</taxon>
        <taxon>Allochromatium</taxon>
    </lineage>
</organism>
<reference evidence="2 3" key="1">
    <citation type="submission" date="2019-11" db="EMBL/GenBank/DDBJ databases">
        <title>Whole-genome sequence of the anaerobic purple sulfur bacterium Allochromatium palmeri DSM 15591.</title>
        <authorList>
            <person name="Kyndt J.A."/>
            <person name="Meyer T.E."/>
        </authorList>
    </citation>
    <scope>NUCLEOTIDE SEQUENCE [LARGE SCALE GENOMIC DNA]</scope>
    <source>
        <strain evidence="2 3">DSM 15591</strain>
    </source>
</reference>
<evidence type="ECO:0000313" key="2">
    <source>
        <dbReference type="EMBL" id="MTW22473.1"/>
    </source>
</evidence>
<dbReference type="Proteomes" id="UP000434044">
    <property type="component" value="Unassembled WGS sequence"/>
</dbReference>
<keyword evidence="1" id="KW-0175">Coiled coil</keyword>
<dbReference type="InterPro" id="IPR009929">
    <property type="entry name" value="T3SS_YscO"/>
</dbReference>
<dbReference type="EMBL" id="WNKT01000042">
    <property type="protein sequence ID" value="MTW22473.1"/>
    <property type="molecule type" value="Genomic_DNA"/>
</dbReference>
<name>A0A6N8EE13_9GAMM</name>
<dbReference type="Pfam" id="PF07321">
    <property type="entry name" value="YscO"/>
    <property type="match status" value="1"/>
</dbReference>